<dbReference type="SUPFAM" id="SSF47203">
    <property type="entry name" value="Acyl-CoA dehydrogenase C-terminal domain-like"/>
    <property type="match status" value="1"/>
</dbReference>
<proteinExistence type="inferred from homology"/>
<comment type="caution">
    <text evidence="8">The sequence shown here is derived from an EMBL/GenBank/DDBJ whole genome shotgun (WGS) entry which is preliminary data.</text>
</comment>
<dbReference type="PANTHER" id="PTHR43884">
    <property type="entry name" value="ACYL-COA DEHYDROGENASE"/>
    <property type="match status" value="1"/>
</dbReference>
<dbReference type="GO" id="GO:0016491">
    <property type="term" value="F:oxidoreductase activity"/>
    <property type="evidence" value="ECO:0007669"/>
    <property type="project" value="UniProtKB-KW"/>
</dbReference>
<dbReference type="CDD" id="cd00567">
    <property type="entry name" value="ACAD"/>
    <property type="match status" value="1"/>
</dbReference>
<evidence type="ECO:0000256" key="1">
    <source>
        <dbReference type="ARBA" id="ARBA00001974"/>
    </source>
</evidence>
<dbReference type="InterPro" id="IPR013786">
    <property type="entry name" value="AcylCoA_DH/ox_N"/>
</dbReference>
<dbReference type="EC" id="1.-.-.-" evidence="8"/>
<gene>
    <name evidence="8" type="ORF">ACFFGG_06590</name>
</gene>
<evidence type="ECO:0000256" key="4">
    <source>
        <dbReference type="ARBA" id="ARBA00022827"/>
    </source>
</evidence>
<evidence type="ECO:0000259" key="7">
    <source>
        <dbReference type="Pfam" id="PF02771"/>
    </source>
</evidence>
<dbReference type="InterPro" id="IPR009100">
    <property type="entry name" value="AcylCoA_DH/oxidase_NM_dom_sf"/>
</dbReference>
<sequence>MQENTLSDAQQQIEMLRESAAGYVGRNIDMKRLRARRGTLPGYEAEHLRHMAELGWLGIVVPEVYGGLGLGFAELAVVLQELGKGLMADPLVPATFAARVLLHGDNEALKQTLLPRLLDASLLPCVAWQEGLGSLDTAAIETRVEADGAADLLLSGAKRFVAGAAGAGGFIVSARGATGCGLYWIDAKAQGLTIHHEQRADETPSGLLQFDKVRVTPSQVVSAASPEGLAALERALDEATVLAGAEMQGVIEAALQMALGYMRTRVQFGKPIGSFQALQHKASDLYVQQELVRAVRDEAVHVLDVDTPTVERVRMASRFKARASDSGLRITREVIQLHGAIGFTDEYDAGLYLKRALVLSAWLGNASAHRRRFTALQQENGI</sequence>
<dbReference type="InterPro" id="IPR036250">
    <property type="entry name" value="AcylCo_DH-like_C"/>
</dbReference>
<evidence type="ECO:0000313" key="8">
    <source>
        <dbReference type="EMBL" id="MFC0592220.1"/>
    </source>
</evidence>
<dbReference type="PANTHER" id="PTHR43884:SF20">
    <property type="entry name" value="ACYL-COA DEHYDROGENASE FADE28"/>
    <property type="match status" value="1"/>
</dbReference>
<dbReference type="Gene3D" id="1.10.540.10">
    <property type="entry name" value="Acyl-CoA dehydrogenase/oxidase, N-terminal domain"/>
    <property type="match status" value="1"/>
</dbReference>
<name>A0ABV6PQW5_9BURK</name>
<evidence type="ECO:0000256" key="5">
    <source>
        <dbReference type="ARBA" id="ARBA00023002"/>
    </source>
</evidence>
<feature type="domain" description="Acyl-CoA dehydrogenase/oxidase C-terminal" evidence="6">
    <location>
        <begin position="227"/>
        <end position="371"/>
    </location>
</feature>
<accession>A0ABV6PQW5</accession>
<comment type="cofactor">
    <cofactor evidence="1">
        <name>FAD</name>
        <dbReference type="ChEBI" id="CHEBI:57692"/>
    </cofactor>
</comment>
<protein>
    <submittedName>
        <fullName evidence="8">Acyl-CoA dehydrogenase family protein</fullName>
        <ecNumber evidence="8">1.-.-.-</ecNumber>
    </submittedName>
</protein>
<dbReference type="Pfam" id="PF02771">
    <property type="entry name" value="Acyl-CoA_dh_N"/>
    <property type="match status" value="1"/>
</dbReference>
<evidence type="ECO:0000259" key="6">
    <source>
        <dbReference type="Pfam" id="PF00441"/>
    </source>
</evidence>
<keyword evidence="9" id="KW-1185">Reference proteome</keyword>
<keyword evidence="3" id="KW-0285">Flavoprotein</keyword>
<dbReference type="EMBL" id="JBHLTN010000012">
    <property type="protein sequence ID" value="MFC0592220.1"/>
    <property type="molecule type" value="Genomic_DNA"/>
</dbReference>
<dbReference type="Gene3D" id="2.40.110.10">
    <property type="entry name" value="Butyryl-CoA Dehydrogenase, subunit A, domain 2"/>
    <property type="match status" value="1"/>
</dbReference>
<dbReference type="Pfam" id="PF00441">
    <property type="entry name" value="Acyl-CoA_dh_1"/>
    <property type="match status" value="1"/>
</dbReference>
<keyword evidence="4" id="KW-0274">FAD</keyword>
<comment type="similarity">
    <text evidence="2">Belongs to the acyl-CoA dehydrogenase family.</text>
</comment>
<dbReference type="SUPFAM" id="SSF56645">
    <property type="entry name" value="Acyl-CoA dehydrogenase NM domain-like"/>
    <property type="match status" value="1"/>
</dbReference>
<dbReference type="InterPro" id="IPR009075">
    <property type="entry name" value="AcylCo_DH/oxidase_C"/>
</dbReference>
<evidence type="ECO:0000256" key="3">
    <source>
        <dbReference type="ARBA" id="ARBA00022630"/>
    </source>
</evidence>
<dbReference type="Proteomes" id="UP001589834">
    <property type="component" value="Unassembled WGS sequence"/>
</dbReference>
<dbReference type="InterPro" id="IPR046373">
    <property type="entry name" value="Acyl-CoA_Oxase/DH_mid-dom_sf"/>
</dbReference>
<evidence type="ECO:0000256" key="2">
    <source>
        <dbReference type="ARBA" id="ARBA00009347"/>
    </source>
</evidence>
<dbReference type="Gene3D" id="1.20.140.10">
    <property type="entry name" value="Butyryl-CoA Dehydrogenase, subunit A, domain 3"/>
    <property type="match status" value="1"/>
</dbReference>
<keyword evidence="5 8" id="KW-0560">Oxidoreductase</keyword>
<reference evidence="8 9" key="1">
    <citation type="submission" date="2024-09" db="EMBL/GenBank/DDBJ databases">
        <authorList>
            <person name="Sun Q."/>
            <person name="Mori K."/>
        </authorList>
    </citation>
    <scope>NUCLEOTIDE SEQUENCE [LARGE SCALE GENOMIC DNA]</scope>
    <source>
        <strain evidence="8 9">NCAIM B.02336</strain>
    </source>
</reference>
<evidence type="ECO:0000313" key="9">
    <source>
        <dbReference type="Proteomes" id="UP001589834"/>
    </source>
</evidence>
<organism evidence="8 9">
    <name type="scientific">Ottowia pentelensis</name>
    <dbReference type="NCBI Taxonomy" id="511108"/>
    <lineage>
        <taxon>Bacteria</taxon>
        <taxon>Pseudomonadati</taxon>
        <taxon>Pseudomonadota</taxon>
        <taxon>Betaproteobacteria</taxon>
        <taxon>Burkholderiales</taxon>
        <taxon>Comamonadaceae</taxon>
        <taxon>Ottowia</taxon>
    </lineage>
</organism>
<dbReference type="RefSeq" id="WP_377481300.1">
    <property type="nucleotide sequence ID" value="NZ_JBHLTN010000012.1"/>
</dbReference>
<feature type="domain" description="Acyl-CoA dehydrogenase/oxidase N-terminal" evidence="7">
    <location>
        <begin position="13"/>
        <end position="119"/>
    </location>
</feature>
<dbReference type="InterPro" id="IPR037069">
    <property type="entry name" value="AcylCoA_DH/ox_N_sf"/>
</dbReference>